<dbReference type="STRING" id="1122991.GCA_000613445_00420"/>
<dbReference type="Proteomes" id="UP000248314">
    <property type="component" value="Unassembled WGS sequence"/>
</dbReference>
<evidence type="ECO:0000313" key="7">
    <source>
        <dbReference type="Proteomes" id="UP000248314"/>
    </source>
</evidence>
<evidence type="ECO:0000256" key="1">
    <source>
        <dbReference type="ARBA" id="ARBA00005417"/>
    </source>
</evidence>
<name>A0A318HP68_9BACT</name>
<dbReference type="Gene3D" id="3.40.50.300">
    <property type="entry name" value="P-loop containing nucleotide triphosphate hydrolases"/>
    <property type="match status" value="1"/>
</dbReference>
<keyword evidence="3" id="KW-0547">Nucleotide-binding</keyword>
<reference evidence="6 7" key="1">
    <citation type="submission" date="2018-05" db="EMBL/GenBank/DDBJ databases">
        <title>Genomic Encyclopedia of Type Strains, Phase I: the one thousand microbial genomes (KMG-I) project.</title>
        <authorList>
            <person name="Kyrpides N."/>
        </authorList>
    </citation>
    <scope>NUCLEOTIDE SEQUENCE [LARGE SCALE GENOMIC DNA]</scope>
    <source>
        <strain evidence="6 7">DSM 15611</strain>
    </source>
</reference>
<dbReference type="OrthoDB" id="9801987at2"/>
<dbReference type="SMART" id="SM00382">
    <property type="entry name" value="AAA"/>
    <property type="match status" value="1"/>
</dbReference>
<evidence type="ECO:0000259" key="5">
    <source>
        <dbReference type="PROSITE" id="PS50893"/>
    </source>
</evidence>
<dbReference type="GeneID" id="84899592"/>
<feature type="domain" description="ABC transporter" evidence="5">
    <location>
        <begin position="4"/>
        <end position="230"/>
    </location>
</feature>
<dbReference type="GO" id="GO:0005524">
    <property type="term" value="F:ATP binding"/>
    <property type="evidence" value="ECO:0007669"/>
    <property type="project" value="UniProtKB-KW"/>
</dbReference>
<evidence type="ECO:0000256" key="3">
    <source>
        <dbReference type="ARBA" id="ARBA00022741"/>
    </source>
</evidence>
<evidence type="ECO:0000256" key="4">
    <source>
        <dbReference type="ARBA" id="ARBA00022840"/>
    </source>
</evidence>
<organism evidence="6 7">
    <name type="scientific">Hoylesella shahii DSM 15611 = JCM 12083</name>
    <dbReference type="NCBI Taxonomy" id="1122991"/>
    <lineage>
        <taxon>Bacteria</taxon>
        <taxon>Pseudomonadati</taxon>
        <taxon>Bacteroidota</taxon>
        <taxon>Bacteroidia</taxon>
        <taxon>Bacteroidales</taxon>
        <taxon>Prevotellaceae</taxon>
        <taxon>Hoylesella</taxon>
    </lineage>
</organism>
<sequence length="300" mass="34810">MNILETNHLTFNYRNHSVLEDINLKIPEGSIYGYLGKNGEGKSTTIKILLGLEQTPKNTVFFNQKEFHSNRSYILQNIGCLVEQPFFYADLSAYENLNYLDMLYHCGQKRIKEVLELVNLTKDKDKKVRKYSTGMKQRLGIAMAMFHNPKLLILDEPLNGLDPQGVYEMRELMLKLQSEGKTIFISGHILAEQEKICTHIGVLNNKRLLFQGEINSLLNQKKLSYLIYTDQPERGMEICKEHLIPVNRISDRTFIIEIEQDGSFDSFRNLMQQNNIQIIFADKCQEKLESVFLHLIKSDL</sequence>
<dbReference type="InterPro" id="IPR003439">
    <property type="entry name" value="ABC_transporter-like_ATP-bd"/>
</dbReference>
<evidence type="ECO:0000256" key="2">
    <source>
        <dbReference type="ARBA" id="ARBA00022448"/>
    </source>
</evidence>
<dbReference type="RefSeq" id="WP_025817414.1">
    <property type="nucleotide sequence ID" value="NZ_BAIZ01000060.1"/>
</dbReference>
<keyword evidence="4 6" id="KW-0067">ATP-binding</keyword>
<keyword evidence="7" id="KW-1185">Reference proteome</keyword>
<comment type="caution">
    <text evidence="6">The sequence shown here is derived from an EMBL/GenBank/DDBJ whole genome shotgun (WGS) entry which is preliminary data.</text>
</comment>
<dbReference type="AlphaFoldDB" id="A0A318HP68"/>
<gene>
    <name evidence="6" type="ORF">EJ73_02638</name>
</gene>
<protein>
    <submittedName>
        <fullName evidence="6">ABC-2 type transport system ATP-binding protein</fullName>
    </submittedName>
</protein>
<dbReference type="GO" id="GO:0016887">
    <property type="term" value="F:ATP hydrolysis activity"/>
    <property type="evidence" value="ECO:0007669"/>
    <property type="project" value="InterPro"/>
</dbReference>
<dbReference type="PANTHER" id="PTHR43335:SF4">
    <property type="entry name" value="ABC TRANSPORTER, ATP-BINDING PROTEIN"/>
    <property type="match status" value="1"/>
</dbReference>
<dbReference type="Pfam" id="PF00005">
    <property type="entry name" value="ABC_tran"/>
    <property type="match status" value="1"/>
</dbReference>
<dbReference type="InterPro" id="IPR027417">
    <property type="entry name" value="P-loop_NTPase"/>
</dbReference>
<comment type="similarity">
    <text evidence="1">Belongs to the ABC transporter superfamily.</text>
</comment>
<dbReference type="PANTHER" id="PTHR43335">
    <property type="entry name" value="ABC TRANSPORTER, ATP-BINDING PROTEIN"/>
    <property type="match status" value="1"/>
</dbReference>
<evidence type="ECO:0000313" key="6">
    <source>
        <dbReference type="EMBL" id="PXX17751.1"/>
    </source>
</evidence>
<accession>A0A318HP68</accession>
<dbReference type="EMBL" id="QJJX01000052">
    <property type="protein sequence ID" value="PXX17751.1"/>
    <property type="molecule type" value="Genomic_DNA"/>
</dbReference>
<dbReference type="PROSITE" id="PS50893">
    <property type="entry name" value="ABC_TRANSPORTER_2"/>
    <property type="match status" value="1"/>
</dbReference>
<dbReference type="InterPro" id="IPR003593">
    <property type="entry name" value="AAA+_ATPase"/>
</dbReference>
<keyword evidence="2" id="KW-0813">Transport</keyword>
<proteinExistence type="inferred from homology"/>
<dbReference type="SUPFAM" id="SSF52540">
    <property type="entry name" value="P-loop containing nucleoside triphosphate hydrolases"/>
    <property type="match status" value="1"/>
</dbReference>